<keyword evidence="3 5" id="KW-1133">Transmembrane helix</keyword>
<feature type="transmembrane region" description="Helical" evidence="5">
    <location>
        <begin position="82"/>
        <end position="101"/>
    </location>
</feature>
<feature type="transmembrane region" description="Helical" evidence="5">
    <location>
        <begin position="141"/>
        <end position="168"/>
    </location>
</feature>
<evidence type="ECO:0000256" key="3">
    <source>
        <dbReference type="ARBA" id="ARBA00022989"/>
    </source>
</evidence>
<dbReference type="PROSITE" id="PS00217">
    <property type="entry name" value="SUGAR_TRANSPORT_2"/>
    <property type="match status" value="1"/>
</dbReference>
<feature type="transmembrane region" description="Helical" evidence="5">
    <location>
        <begin position="49"/>
        <end position="70"/>
    </location>
</feature>
<feature type="transmembrane region" description="Helical" evidence="5">
    <location>
        <begin position="378"/>
        <end position="396"/>
    </location>
</feature>
<dbReference type="PANTHER" id="PTHR23526:SF2">
    <property type="entry name" value="MAJOR FACILITATOR SUPERFAMILY (MFS) PROFILE DOMAIN-CONTAINING PROTEIN"/>
    <property type="match status" value="1"/>
</dbReference>
<feature type="transmembrane region" description="Helical" evidence="5">
    <location>
        <begin position="346"/>
        <end position="372"/>
    </location>
</feature>
<evidence type="ECO:0000256" key="4">
    <source>
        <dbReference type="ARBA" id="ARBA00023136"/>
    </source>
</evidence>
<sequence length="404" mass="45069">MKHVQKWFGDIELSKDLLLLLAIGGLYSLSVSLSNSFVNIYLWKQTGKYIDLAVYNLSVVILQPLTFIIAGRWAKKVDRVMVFRIGVAFLALFYLSVLFSRGHAGDFIVLLGGLLGIGYGFYWLAYNVLTFEITEPETRDFFNGFMGAFGSIGGMAGPFAAGLIISAIGKSGYTVVFALSLILFALAVVLSFFIAPRPAHGRYLFKQIVKERHRNPNWKRITSAHFVQGLRDGTFVFMISVFVFLSTGSELSLGTFGLINSCLQFLGYTLVARYIKIKHRQRSIFLGGLLLYAAVFLFIFEVTYPRMLLYAATIAIAYPLLLVPYNSMTYDVIGRAWKAAEARIEYVVVLEIFTNAGRVASILLFIAAVTFFNSQVSIRVLMLVIGAGHLCISLFTRNIRIGDM</sequence>
<dbReference type="Gene3D" id="1.20.1250.20">
    <property type="entry name" value="MFS general substrate transporter like domains"/>
    <property type="match status" value="1"/>
</dbReference>
<dbReference type="AlphaFoldDB" id="A0A133KJJ1"/>
<keyword evidence="2 5" id="KW-0812">Transmembrane</keyword>
<organism evidence="6 7">
    <name type="scientific">Heyndrickxia coagulans</name>
    <name type="common">Weizmannia coagulans</name>
    <dbReference type="NCBI Taxonomy" id="1398"/>
    <lineage>
        <taxon>Bacteria</taxon>
        <taxon>Bacillati</taxon>
        <taxon>Bacillota</taxon>
        <taxon>Bacilli</taxon>
        <taxon>Bacillales</taxon>
        <taxon>Bacillaceae</taxon>
        <taxon>Heyndrickxia</taxon>
    </lineage>
</organism>
<keyword evidence="4 5" id="KW-0472">Membrane</keyword>
<dbReference type="SUPFAM" id="SSF103473">
    <property type="entry name" value="MFS general substrate transporter"/>
    <property type="match status" value="1"/>
</dbReference>
<dbReference type="PANTHER" id="PTHR23526">
    <property type="entry name" value="INTEGRAL MEMBRANE TRANSPORT PROTEIN-RELATED"/>
    <property type="match status" value="1"/>
</dbReference>
<dbReference type="InterPro" id="IPR011701">
    <property type="entry name" value="MFS"/>
</dbReference>
<dbReference type="InterPro" id="IPR052528">
    <property type="entry name" value="Sugar_transport-like"/>
</dbReference>
<reference evidence="7" key="1">
    <citation type="submission" date="2016-01" db="EMBL/GenBank/DDBJ databases">
        <authorList>
            <person name="Mitreva M."/>
            <person name="Pepin K.H."/>
            <person name="Mihindukulasuriya K.A."/>
            <person name="Fulton R."/>
            <person name="Fronick C."/>
            <person name="O'Laughlin M."/>
            <person name="Miner T."/>
            <person name="Herter B."/>
            <person name="Rosa B.A."/>
            <person name="Cordes M."/>
            <person name="Tomlinson C."/>
            <person name="Wollam A."/>
            <person name="Palsikar V.B."/>
            <person name="Mardis E.R."/>
            <person name="Wilson R.K."/>
        </authorList>
    </citation>
    <scope>NUCLEOTIDE SEQUENCE [LARGE SCALE GENOMIC DNA]</scope>
    <source>
        <strain evidence="7">GED7749B</strain>
    </source>
</reference>
<evidence type="ECO:0000313" key="7">
    <source>
        <dbReference type="Proteomes" id="UP000070376"/>
    </source>
</evidence>
<feature type="transmembrane region" description="Helical" evidence="5">
    <location>
        <begin position="283"/>
        <end position="301"/>
    </location>
</feature>
<evidence type="ECO:0000313" key="6">
    <source>
        <dbReference type="EMBL" id="KWZ79648.1"/>
    </source>
</evidence>
<dbReference type="InterPro" id="IPR005829">
    <property type="entry name" value="Sugar_transporter_CS"/>
</dbReference>
<feature type="transmembrane region" description="Helical" evidence="5">
    <location>
        <begin position="107"/>
        <end position="129"/>
    </location>
</feature>
<dbReference type="RefSeq" id="WP_061087039.1">
    <property type="nucleotide sequence ID" value="NZ_CP104390.1"/>
</dbReference>
<name>A0A133KJJ1_HEYCO</name>
<proteinExistence type="predicted"/>
<accession>A0A133KJJ1</accession>
<feature type="transmembrane region" description="Helical" evidence="5">
    <location>
        <begin position="307"/>
        <end position="325"/>
    </location>
</feature>
<protein>
    <submittedName>
        <fullName evidence="6">Transporter, major facilitator family protein</fullName>
    </submittedName>
</protein>
<dbReference type="InterPro" id="IPR036259">
    <property type="entry name" value="MFS_trans_sf"/>
</dbReference>
<gene>
    <name evidence="6" type="ORF">HMPREF3213_02752</name>
</gene>
<dbReference type="Proteomes" id="UP000070376">
    <property type="component" value="Unassembled WGS sequence"/>
</dbReference>
<dbReference type="GO" id="GO:0022857">
    <property type="term" value="F:transmembrane transporter activity"/>
    <property type="evidence" value="ECO:0007669"/>
    <property type="project" value="InterPro"/>
</dbReference>
<feature type="transmembrane region" description="Helical" evidence="5">
    <location>
        <begin position="20"/>
        <end position="43"/>
    </location>
</feature>
<comment type="caution">
    <text evidence="6">The sequence shown here is derived from an EMBL/GenBank/DDBJ whole genome shotgun (WGS) entry which is preliminary data.</text>
</comment>
<evidence type="ECO:0000256" key="2">
    <source>
        <dbReference type="ARBA" id="ARBA00022692"/>
    </source>
</evidence>
<evidence type="ECO:0000256" key="5">
    <source>
        <dbReference type="SAM" id="Phobius"/>
    </source>
</evidence>
<feature type="transmembrane region" description="Helical" evidence="5">
    <location>
        <begin position="174"/>
        <end position="195"/>
    </location>
</feature>
<dbReference type="Pfam" id="PF07690">
    <property type="entry name" value="MFS_1"/>
    <property type="match status" value="1"/>
</dbReference>
<dbReference type="EMBL" id="LRPN01000116">
    <property type="protein sequence ID" value="KWZ79648.1"/>
    <property type="molecule type" value="Genomic_DNA"/>
</dbReference>
<comment type="subcellular location">
    <subcellularLocation>
        <location evidence="1">Cell membrane</location>
        <topology evidence="1">Multi-pass membrane protein</topology>
    </subcellularLocation>
</comment>
<dbReference type="GO" id="GO:0005886">
    <property type="term" value="C:plasma membrane"/>
    <property type="evidence" value="ECO:0007669"/>
    <property type="project" value="UniProtKB-SubCell"/>
</dbReference>
<dbReference type="PATRIC" id="fig|1398.22.peg.2760"/>
<evidence type="ECO:0000256" key="1">
    <source>
        <dbReference type="ARBA" id="ARBA00004651"/>
    </source>
</evidence>